<organism evidence="2">
    <name type="scientific">Ceratitis capitata</name>
    <name type="common">Mediterranean fruit fly</name>
    <name type="synonym">Tephritis capitata</name>
    <dbReference type="NCBI Taxonomy" id="7213"/>
    <lineage>
        <taxon>Eukaryota</taxon>
        <taxon>Metazoa</taxon>
        <taxon>Ecdysozoa</taxon>
        <taxon>Arthropoda</taxon>
        <taxon>Hexapoda</taxon>
        <taxon>Insecta</taxon>
        <taxon>Pterygota</taxon>
        <taxon>Neoptera</taxon>
        <taxon>Endopterygota</taxon>
        <taxon>Diptera</taxon>
        <taxon>Brachycera</taxon>
        <taxon>Muscomorpha</taxon>
        <taxon>Tephritoidea</taxon>
        <taxon>Tephritidae</taxon>
        <taxon>Ceratitis</taxon>
        <taxon>Ceratitis</taxon>
    </lineage>
</organism>
<reference evidence="2" key="1">
    <citation type="submission" date="2013-07" db="EMBL/GenBank/DDBJ databases">
        <authorList>
            <person name="Geib S."/>
        </authorList>
    </citation>
    <scope>NUCLEOTIDE SEQUENCE</scope>
</reference>
<evidence type="ECO:0000256" key="1">
    <source>
        <dbReference type="SAM" id="MobiDB-lite"/>
    </source>
</evidence>
<name>W8B4H2_CERCA</name>
<protein>
    <submittedName>
        <fullName evidence="2">Uncharacterized protein</fullName>
    </submittedName>
</protein>
<feature type="compositionally biased region" description="Low complexity" evidence="1">
    <location>
        <begin position="215"/>
        <end position="241"/>
    </location>
</feature>
<accession>W8B4H2</accession>
<dbReference type="AlphaFoldDB" id="W8B4H2"/>
<feature type="compositionally biased region" description="Gly residues" evidence="1">
    <location>
        <begin position="46"/>
        <end position="61"/>
    </location>
</feature>
<reference evidence="2" key="2">
    <citation type="journal article" date="2014" name="BMC Genomics">
        <title>A genomic perspective to assessing quality of mass-reared SIT flies used in Mediterranean fruit fly (Ceratitis capitata) eradication in California.</title>
        <authorList>
            <person name="Calla B."/>
            <person name="Hall B."/>
            <person name="Hou S."/>
            <person name="Geib S.M."/>
        </authorList>
    </citation>
    <scope>NUCLEOTIDE SEQUENCE</scope>
</reference>
<feature type="region of interest" description="Disordered" evidence="1">
    <location>
        <begin position="46"/>
        <end position="106"/>
    </location>
</feature>
<dbReference type="EMBL" id="GAMC01018364">
    <property type="protein sequence ID" value="JAB88191.1"/>
    <property type="molecule type" value="mRNA"/>
</dbReference>
<feature type="compositionally biased region" description="Low complexity" evidence="1">
    <location>
        <begin position="62"/>
        <end position="83"/>
    </location>
</feature>
<evidence type="ECO:0000313" key="2">
    <source>
        <dbReference type="EMBL" id="JAB88191.1"/>
    </source>
</evidence>
<feature type="region of interest" description="Disordered" evidence="1">
    <location>
        <begin position="215"/>
        <end position="249"/>
    </location>
</feature>
<sequence>MSFILLYPGSSFKPGPEHAIFSSAASNPTLNTHTYYNGNGGGSSTATGGGGNSSPGGGGGINNINNGYTNKNSNNVNSNYGHNDGSGNGNGSPSNGQKLRPNGGGNVIDPHYVFGAPQSVPILPNLPIFPYNSPTQAPSFQQFPQPNHPGSMLNPGYPSGLQPVNPYGPSFVFGQQPYYSMPSGTGGPPGGSNGILGGSGGGLAPPSGYYGNSNVGYQNPNMYNKPPPQYQNQNPYNRQTQSHPSGAALGGGARSWQTLTMLACGYALLTAIVSQRVLACGGHGST</sequence>
<proteinExistence type="evidence at transcript level"/>